<dbReference type="AlphaFoldDB" id="A0A6G0W200"/>
<feature type="domain" description="Ig-like" evidence="5">
    <location>
        <begin position="6"/>
        <end position="93"/>
    </location>
</feature>
<feature type="non-terminal residue" evidence="6">
    <location>
        <position position="1"/>
    </location>
</feature>
<keyword evidence="7" id="KW-1185">Reference proteome</keyword>
<accession>A0A6G0W200</accession>
<name>A0A6G0W200_APHCR</name>
<keyword evidence="2" id="KW-0677">Repeat</keyword>
<proteinExistence type="predicted"/>
<dbReference type="SMART" id="SM00408">
    <property type="entry name" value="IGc2"/>
    <property type="match status" value="1"/>
</dbReference>
<dbReference type="Pfam" id="PF07686">
    <property type="entry name" value="V-set"/>
    <property type="match status" value="1"/>
</dbReference>
<dbReference type="PANTHER" id="PTHR12231">
    <property type="entry name" value="CTX-RELATED TYPE I TRANSMEMBRANE PROTEIN"/>
    <property type="match status" value="1"/>
</dbReference>
<evidence type="ECO:0000256" key="1">
    <source>
        <dbReference type="ARBA" id="ARBA00022729"/>
    </source>
</evidence>
<dbReference type="InterPro" id="IPR013106">
    <property type="entry name" value="Ig_V-set"/>
</dbReference>
<protein>
    <recommendedName>
        <fullName evidence="5">Ig-like domain-containing protein</fullName>
    </recommendedName>
</protein>
<feature type="domain" description="Ig-like" evidence="5">
    <location>
        <begin position="200"/>
        <end position="246"/>
    </location>
</feature>
<evidence type="ECO:0000259" key="5">
    <source>
        <dbReference type="PROSITE" id="PS50835"/>
    </source>
</evidence>
<dbReference type="OrthoDB" id="10012075at2759"/>
<dbReference type="PANTHER" id="PTHR12231:SF220">
    <property type="entry name" value="LACHESIN"/>
    <property type="match status" value="1"/>
</dbReference>
<dbReference type="Proteomes" id="UP000478052">
    <property type="component" value="Unassembled WGS sequence"/>
</dbReference>
<dbReference type="GO" id="GO:0043005">
    <property type="term" value="C:neuron projection"/>
    <property type="evidence" value="ECO:0007669"/>
    <property type="project" value="TreeGrafter"/>
</dbReference>
<dbReference type="InterPro" id="IPR036179">
    <property type="entry name" value="Ig-like_dom_sf"/>
</dbReference>
<evidence type="ECO:0000256" key="3">
    <source>
        <dbReference type="ARBA" id="ARBA00023157"/>
    </source>
</evidence>
<feature type="non-terminal residue" evidence="6">
    <location>
        <position position="246"/>
    </location>
</feature>
<sequence>YSQITPNITQELVRDIGGEVNLDCSTKHFLEINVLWFKVPKDEKDASILLSSGSTLIVNDPRVSLITEIKQNSSRYIIHINDIQEDDASIYRCDLITGFNAEKSYYTELLVRIPPFIYDNSTKSLVVEEGQSVQLACFAGGYPTPRVFWRKPNNAILTIGNILNIPAIQRENRGNYYCVAENGVSIGTRRRISIEVEFPPVVTVLQTRVGQAVNYDVFLECHVESNPPPALIWIFNGVQLSNNKHY</sequence>
<dbReference type="Gene3D" id="2.60.40.10">
    <property type="entry name" value="Immunoglobulins"/>
    <property type="match status" value="3"/>
</dbReference>
<reference evidence="6 7" key="1">
    <citation type="submission" date="2019-08" db="EMBL/GenBank/DDBJ databases">
        <title>Whole genome of Aphis craccivora.</title>
        <authorList>
            <person name="Voronova N.V."/>
            <person name="Shulinski R.S."/>
            <person name="Bandarenka Y.V."/>
            <person name="Zhorov D.G."/>
            <person name="Warner D."/>
        </authorList>
    </citation>
    <scope>NUCLEOTIDE SEQUENCE [LARGE SCALE GENOMIC DNA]</scope>
    <source>
        <strain evidence="6">180601</strain>
        <tissue evidence="6">Whole Body</tissue>
    </source>
</reference>
<keyword evidence="4" id="KW-0393">Immunoglobulin domain</keyword>
<keyword evidence="1" id="KW-0732">Signal</keyword>
<comment type="caution">
    <text evidence="6">The sequence shown here is derived from an EMBL/GenBank/DDBJ whole genome shotgun (WGS) entry which is preliminary data.</text>
</comment>
<dbReference type="InterPro" id="IPR003598">
    <property type="entry name" value="Ig_sub2"/>
</dbReference>
<dbReference type="SUPFAM" id="SSF48726">
    <property type="entry name" value="Immunoglobulin"/>
    <property type="match status" value="3"/>
</dbReference>
<evidence type="ECO:0000313" key="7">
    <source>
        <dbReference type="Proteomes" id="UP000478052"/>
    </source>
</evidence>
<evidence type="ECO:0000256" key="2">
    <source>
        <dbReference type="ARBA" id="ARBA00022737"/>
    </source>
</evidence>
<keyword evidence="3" id="KW-1015">Disulfide bond</keyword>
<feature type="domain" description="Ig-like" evidence="5">
    <location>
        <begin position="115"/>
        <end position="195"/>
    </location>
</feature>
<gene>
    <name evidence="6" type="ORF">FWK35_00036914</name>
</gene>
<dbReference type="SMART" id="SM00409">
    <property type="entry name" value="IG"/>
    <property type="match status" value="2"/>
</dbReference>
<evidence type="ECO:0000256" key="4">
    <source>
        <dbReference type="ARBA" id="ARBA00023319"/>
    </source>
</evidence>
<dbReference type="EMBL" id="VUJU01009876">
    <property type="protein sequence ID" value="KAF0717109.1"/>
    <property type="molecule type" value="Genomic_DNA"/>
</dbReference>
<dbReference type="Pfam" id="PF13927">
    <property type="entry name" value="Ig_3"/>
    <property type="match status" value="1"/>
</dbReference>
<organism evidence="6 7">
    <name type="scientific">Aphis craccivora</name>
    <name type="common">Cowpea aphid</name>
    <dbReference type="NCBI Taxonomy" id="307492"/>
    <lineage>
        <taxon>Eukaryota</taxon>
        <taxon>Metazoa</taxon>
        <taxon>Ecdysozoa</taxon>
        <taxon>Arthropoda</taxon>
        <taxon>Hexapoda</taxon>
        <taxon>Insecta</taxon>
        <taxon>Pterygota</taxon>
        <taxon>Neoptera</taxon>
        <taxon>Paraneoptera</taxon>
        <taxon>Hemiptera</taxon>
        <taxon>Sternorrhyncha</taxon>
        <taxon>Aphidomorpha</taxon>
        <taxon>Aphidoidea</taxon>
        <taxon>Aphididae</taxon>
        <taxon>Aphidini</taxon>
        <taxon>Aphis</taxon>
        <taxon>Aphis</taxon>
    </lineage>
</organism>
<dbReference type="InterPro" id="IPR013783">
    <property type="entry name" value="Ig-like_fold"/>
</dbReference>
<dbReference type="PROSITE" id="PS50835">
    <property type="entry name" value="IG_LIKE"/>
    <property type="match status" value="3"/>
</dbReference>
<dbReference type="InterPro" id="IPR003599">
    <property type="entry name" value="Ig_sub"/>
</dbReference>
<dbReference type="InterPro" id="IPR051170">
    <property type="entry name" value="Neural/epithelial_adhesion"/>
</dbReference>
<dbReference type="CDD" id="cd00096">
    <property type="entry name" value="Ig"/>
    <property type="match status" value="1"/>
</dbReference>
<evidence type="ECO:0000313" key="6">
    <source>
        <dbReference type="EMBL" id="KAF0717109.1"/>
    </source>
</evidence>
<dbReference type="InterPro" id="IPR007110">
    <property type="entry name" value="Ig-like_dom"/>
</dbReference>